<sequence length="82" mass="9194">MSCPMYQEERLTNEEVDEMIHETDGSKRINYNEFPLAKENFLTEKIFSSTTAPHVPLSRLSVNFASTTSSAAAAAAGRLRQR</sequence>
<protein>
    <submittedName>
        <fullName evidence="1">Uncharacterized protein</fullName>
    </submittedName>
</protein>
<keyword evidence="2" id="KW-1185">Reference proteome</keyword>
<dbReference type="Proteomes" id="UP000006591">
    <property type="component" value="Chromosome 11"/>
</dbReference>
<dbReference type="AlphaFoldDB" id="A0A0E0J474"/>
<evidence type="ECO:0000313" key="2">
    <source>
        <dbReference type="Proteomes" id="UP000006591"/>
    </source>
</evidence>
<name>A0A0E0J474_ORYNI</name>
<dbReference type="EnsemblPlants" id="ONIVA11G19460.1">
    <property type="protein sequence ID" value="ONIVA11G19460.1"/>
    <property type="gene ID" value="ONIVA11G19460"/>
</dbReference>
<proteinExistence type="predicted"/>
<dbReference type="SUPFAM" id="SSF47473">
    <property type="entry name" value="EF-hand"/>
    <property type="match status" value="1"/>
</dbReference>
<dbReference type="Gene3D" id="1.10.238.10">
    <property type="entry name" value="EF-hand"/>
    <property type="match status" value="1"/>
</dbReference>
<organism evidence="1">
    <name type="scientific">Oryza nivara</name>
    <name type="common">Indian wild rice</name>
    <name type="synonym">Oryza sativa f. spontanea</name>
    <dbReference type="NCBI Taxonomy" id="4536"/>
    <lineage>
        <taxon>Eukaryota</taxon>
        <taxon>Viridiplantae</taxon>
        <taxon>Streptophyta</taxon>
        <taxon>Embryophyta</taxon>
        <taxon>Tracheophyta</taxon>
        <taxon>Spermatophyta</taxon>
        <taxon>Magnoliopsida</taxon>
        <taxon>Liliopsida</taxon>
        <taxon>Poales</taxon>
        <taxon>Poaceae</taxon>
        <taxon>BOP clade</taxon>
        <taxon>Oryzoideae</taxon>
        <taxon>Oryzeae</taxon>
        <taxon>Oryzinae</taxon>
        <taxon>Oryza</taxon>
    </lineage>
</organism>
<dbReference type="InterPro" id="IPR011992">
    <property type="entry name" value="EF-hand-dom_pair"/>
</dbReference>
<dbReference type="Gramene" id="ONIVA11G19460.1">
    <property type="protein sequence ID" value="ONIVA11G19460.1"/>
    <property type="gene ID" value="ONIVA11G19460"/>
</dbReference>
<evidence type="ECO:0000313" key="1">
    <source>
        <dbReference type="EnsemblPlants" id="ONIVA11G19460.1"/>
    </source>
</evidence>
<reference evidence="1" key="2">
    <citation type="submission" date="2018-04" db="EMBL/GenBank/DDBJ databases">
        <title>OnivRS2 (Oryza nivara Reference Sequence Version 2).</title>
        <authorList>
            <person name="Zhang J."/>
            <person name="Kudrna D."/>
            <person name="Lee S."/>
            <person name="Talag J."/>
            <person name="Rajasekar S."/>
            <person name="Welchert J."/>
            <person name="Hsing Y.-I."/>
            <person name="Wing R.A."/>
        </authorList>
    </citation>
    <scope>NUCLEOTIDE SEQUENCE [LARGE SCALE GENOMIC DNA]</scope>
    <source>
        <strain evidence="1">SL10</strain>
    </source>
</reference>
<dbReference type="HOGENOM" id="CLU_2562268_0_0_1"/>
<accession>A0A0E0J474</accession>
<reference evidence="1" key="1">
    <citation type="submission" date="2015-04" db="UniProtKB">
        <authorList>
            <consortium name="EnsemblPlants"/>
        </authorList>
    </citation>
    <scope>IDENTIFICATION</scope>
    <source>
        <strain evidence="1">SL10</strain>
    </source>
</reference>